<evidence type="ECO:0000313" key="2">
    <source>
        <dbReference type="EMBL" id="KAA6333345.1"/>
    </source>
</evidence>
<protein>
    <submittedName>
        <fullName evidence="2">Uncharacterized protein</fullName>
    </submittedName>
</protein>
<reference evidence="2" key="1">
    <citation type="submission" date="2019-03" db="EMBL/GenBank/DDBJ databases">
        <title>Single cell metagenomics reveals metabolic interactions within the superorganism composed of flagellate Streblomastix strix and complex community of Bacteroidetes bacteria on its surface.</title>
        <authorList>
            <person name="Treitli S.C."/>
            <person name="Kolisko M."/>
            <person name="Husnik F."/>
            <person name="Keeling P."/>
            <person name="Hampl V."/>
        </authorList>
    </citation>
    <scope>NUCLEOTIDE SEQUENCE</scope>
    <source>
        <strain evidence="2">STM</strain>
    </source>
</reference>
<sequence>MRVILFRDAIIDSDKSISYIHLKNEYPFGVYFKFSYIFLFLLSNHVGLLIVIV</sequence>
<organism evidence="2">
    <name type="scientific">termite gut metagenome</name>
    <dbReference type="NCBI Taxonomy" id="433724"/>
    <lineage>
        <taxon>unclassified sequences</taxon>
        <taxon>metagenomes</taxon>
        <taxon>organismal metagenomes</taxon>
    </lineage>
</organism>
<accession>A0A5J4RJ11</accession>
<gene>
    <name evidence="2" type="ORF">EZS27_018225</name>
</gene>
<keyword evidence="1" id="KW-0472">Membrane</keyword>
<keyword evidence="1" id="KW-1133">Transmembrane helix</keyword>
<dbReference type="EMBL" id="SNRY01001124">
    <property type="protein sequence ID" value="KAA6333345.1"/>
    <property type="molecule type" value="Genomic_DNA"/>
</dbReference>
<evidence type="ECO:0000256" key="1">
    <source>
        <dbReference type="SAM" id="Phobius"/>
    </source>
</evidence>
<name>A0A5J4RJ11_9ZZZZ</name>
<feature type="transmembrane region" description="Helical" evidence="1">
    <location>
        <begin position="34"/>
        <end position="52"/>
    </location>
</feature>
<dbReference type="AlphaFoldDB" id="A0A5J4RJ11"/>
<proteinExistence type="predicted"/>
<comment type="caution">
    <text evidence="2">The sequence shown here is derived from an EMBL/GenBank/DDBJ whole genome shotgun (WGS) entry which is preliminary data.</text>
</comment>
<keyword evidence="1" id="KW-0812">Transmembrane</keyword>